<accession>A0ABS4WAT7</accession>
<evidence type="ECO:0008006" key="5">
    <source>
        <dbReference type="Google" id="ProtNLM"/>
    </source>
</evidence>
<reference evidence="3 4" key="1">
    <citation type="submission" date="2021-03" db="EMBL/GenBank/DDBJ databases">
        <title>Sequencing the genomes of 1000 actinobacteria strains.</title>
        <authorList>
            <person name="Klenk H.-P."/>
        </authorList>
    </citation>
    <scope>NUCLEOTIDE SEQUENCE [LARGE SCALE GENOMIC DNA]</scope>
    <source>
        <strain evidence="3 4">DSM 15454</strain>
    </source>
</reference>
<keyword evidence="2" id="KW-0732">Signal</keyword>
<evidence type="ECO:0000313" key="4">
    <source>
        <dbReference type="Proteomes" id="UP000766570"/>
    </source>
</evidence>
<dbReference type="RefSeq" id="WP_209906466.1">
    <property type="nucleotide sequence ID" value="NZ_BAAAMI010000019.1"/>
</dbReference>
<dbReference type="EMBL" id="JAGIOE010000001">
    <property type="protein sequence ID" value="MBP2373263.1"/>
    <property type="molecule type" value="Genomic_DNA"/>
</dbReference>
<feature type="signal peptide" evidence="2">
    <location>
        <begin position="1"/>
        <end position="27"/>
    </location>
</feature>
<feature type="chain" id="PRO_5045130763" description="Lipoprotein" evidence="2">
    <location>
        <begin position="28"/>
        <end position="270"/>
    </location>
</feature>
<evidence type="ECO:0000313" key="3">
    <source>
        <dbReference type="EMBL" id="MBP2373263.1"/>
    </source>
</evidence>
<keyword evidence="4" id="KW-1185">Reference proteome</keyword>
<evidence type="ECO:0000256" key="2">
    <source>
        <dbReference type="SAM" id="SignalP"/>
    </source>
</evidence>
<organism evidence="3 4">
    <name type="scientific">Paeniglutamicibacter psychrophenolicus</name>
    <dbReference type="NCBI Taxonomy" id="257454"/>
    <lineage>
        <taxon>Bacteria</taxon>
        <taxon>Bacillati</taxon>
        <taxon>Actinomycetota</taxon>
        <taxon>Actinomycetes</taxon>
        <taxon>Micrococcales</taxon>
        <taxon>Micrococcaceae</taxon>
        <taxon>Paeniglutamicibacter</taxon>
    </lineage>
</organism>
<feature type="region of interest" description="Disordered" evidence="1">
    <location>
        <begin position="33"/>
        <end position="88"/>
    </location>
</feature>
<protein>
    <recommendedName>
        <fullName evidence="5">Lipoprotein</fullName>
    </recommendedName>
</protein>
<dbReference type="Proteomes" id="UP000766570">
    <property type="component" value="Unassembled WGS sequence"/>
</dbReference>
<comment type="caution">
    <text evidence="3">The sequence shown here is derived from an EMBL/GenBank/DDBJ whole genome shotgun (WGS) entry which is preliminary data.</text>
</comment>
<feature type="compositionally biased region" description="Low complexity" evidence="1">
    <location>
        <begin position="57"/>
        <end position="76"/>
    </location>
</feature>
<proteinExistence type="predicted"/>
<evidence type="ECO:0000256" key="1">
    <source>
        <dbReference type="SAM" id="MobiDB-lite"/>
    </source>
</evidence>
<name>A0ABS4WAT7_9MICC</name>
<dbReference type="PROSITE" id="PS51257">
    <property type="entry name" value="PROKAR_LIPOPROTEIN"/>
    <property type="match status" value="1"/>
</dbReference>
<gene>
    <name evidence="3" type="ORF">JOF46_001175</name>
</gene>
<sequence>MSINRAATAFGVASLLGMVMLAGCADAAPRNTLDQSTIDSSPFGPPQVPSAYHGEDSGSQTPTPTPAASSQTSGTPVPAGEIDTTGWKSFSTQGVGFKYPADWNIEEDDCSDCNSTAKALDDPFAKWDLETSDGDEIAEFRADSATDTDGDTATYTRTVLESTPLDSGFHQPAEVLFEHTVIQAPGKKTEQKVMLMINDSAAAKDRDERPALGFFTPIKGLASQMASTDDLAEELGFDDDQVSLDDARKIMRSREYRQLRAVMLSVRVEK</sequence>